<dbReference type="PANTHER" id="PTHR30561">
    <property type="entry name" value="SMR FAMILY PROTON-DEPENDENT DRUG EFFLUX TRANSPORTER SUGE"/>
    <property type="match status" value="1"/>
</dbReference>
<feature type="transmembrane region" description="Helical" evidence="11">
    <location>
        <begin position="96"/>
        <end position="115"/>
    </location>
</feature>
<sequence length="118" mass="12471">MNISQISNNSLRIAWIFLSLAIIAEVIGTSFMASAARGGGFGGYIIMGIALAISYYFLALSIRRISVGIAYAIWEGLGLTLLTIVGIFVFKETISAMKLAGLITAVIGIVCVALGEEH</sequence>
<dbReference type="Gene3D" id="1.10.3730.20">
    <property type="match status" value="1"/>
</dbReference>
<evidence type="ECO:0000256" key="4">
    <source>
        <dbReference type="ARBA" id="ARBA00022448"/>
    </source>
</evidence>
<dbReference type="PANTHER" id="PTHR30561:SF2">
    <property type="entry name" value="SPERMIDINE EXPORT PROTEIN MDTJ"/>
    <property type="match status" value="1"/>
</dbReference>
<dbReference type="GO" id="GO:0031460">
    <property type="term" value="P:glycine betaine transport"/>
    <property type="evidence" value="ECO:0007669"/>
    <property type="project" value="TreeGrafter"/>
</dbReference>
<keyword evidence="4" id="KW-0813">Transport</keyword>
<comment type="subunit">
    <text evidence="2">Forms a complex with MdtI.</text>
</comment>
<dbReference type="AlphaFoldDB" id="A0A379G1F8"/>
<evidence type="ECO:0000313" key="13">
    <source>
        <dbReference type="Proteomes" id="UP000255129"/>
    </source>
</evidence>
<keyword evidence="9 11" id="KW-0472">Membrane</keyword>
<gene>
    <name evidence="12" type="primary">mdtJ_1</name>
    <name evidence="12" type="ORF">NCTC12026_01222</name>
</gene>
<evidence type="ECO:0000256" key="9">
    <source>
        <dbReference type="ARBA" id="ARBA00023136"/>
    </source>
</evidence>
<evidence type="ECO:0000256" key="7">
    <source>
        <dbReference type="ARBA" id="ARBA00022692"/>
    </source>
</evidence>
<dbReference type="RefSeq" id="WP_115164071.1">
    <property type="nucleotide sequence ID" value="NZ_UGUA01000002.1"/>
</dbReference>
<evidence type="ECO:0000256" key="6">
    <source>
        <dbReference type="ARBA" id="ARBA00022519"/>
    </source>
</evidence>
<evidence type="ECO:0000256" key="2">
    <source>
        <dbReference type="ARBA" id="ARBA00011358"/>
    </source>
</evidence>
<evidence type="ECO:0000256" key="5">
    <source>
        <dbReference type="ARBA" id="ARBA00022475"/>
    </source>
</evidence>
<evidence type="ECO:0000313" key="12">
    <source>
        <dbReference type="EMBL" id="SUC34849.1"/>
    </source>
</evidence>
<comment type="similarity">
    <text evidence="10">Belongs to the drug/metabolite transporter (DMT) superfamily. Small multidrug resistance (SMR) (TC 2.A.7.1) family.</text>
</comment>
<proteinExistence type="inferred from homology"/>
<name>A0A379G1F8_9GAMM</name>
<dbReference type="GO" id="GO:0015199">
    <property type="term" value="F:amino-acid betaine transmembrane transporter activity"/>
    <property type="evidence" value="ECO:0007669"/>
    <property type="project" value="TreeGrafter"/>
</dbReference>
<dbReference type="GO" id="GO:0015220">
    <property type="term" value="F:choline transmembrane transporter activity"/>
    <property type="evidence" value="ECO:0007669"/>
    <property type="project" value="TreeGrafter"/>
</dbReference>
<dbReference type="EMBL" id="UGUA01000002">
    <property type="protein sequence ID" value="SUC34849.1"/>
    <property type="molecule type" value="Genomic_DNA"/>
</dbReference>
<keyword evidence="5" id="KW-1003">Cell membrane</keyword>
<dbReference type="SUPFAM" id="SSF103481">
    <property type="entry name" value="Multidrug resistance efflux transporter EmrE"/>
    <property type="match status" value="1"/>
</dbReference>
<evidence type="ECO:0000256" key="10">
    <source>
        <dbReference type="RuleBase" id="RU003942"/>
    </source>
</evidence>
<evidence type="ECO:0000256" key="1">
    <source>
        <dbReference type="ARBA" id="ARBA00004429"/>
    </source>
</evidence>
<reference evidence="12 13" key="1">
    <citation type="submission" date="2018-06" db="EMBL/GenBank/DDBJ databases">
        <authorList>
            <consortium name="Pathogen Informatics"/>
            <person name="Doyle S."/>
        </authorList>
    </citation>
    <scope>NUCLEOTIDE SEQUENCE [LARGE SCALE GENOMIC DNA]</scope>
    <source>
        <strain evidence="12 13">NCTC12026</strain>
    </source>
</reference>
<feature type="transmembrane region" description="Helical" evidence="11">
    <location>
        <begin position="69"/>
        <end position="90"/>
    </location>
</feature>
<dbReference type="Pfam" id="PF00893">
    <property type="entry name" value="Multi_Drug_Res"/>
    <property type="match status" value="1"/>
</dbReference>
<feature type="transmembrane region" description="Helical" evidence="11">
    <location>
        <begin position="12"/>
        <end position="35"/>
    </location>
</feature>
<keyword evidence="6" id="KW-0997">Cell inner membrane</keyword>
<dbReference type="GO" id="GO:0005886">
    <property type="term" value="C:plasma membrane"/>
    <property type="evidence" value="ECO:0007669"/>
    <property type="project" value="UniProtKB-SubCell"/>
</dbReference>
<dbReference type="GO" id="GO:0015297">
    <property type="term" value="F:antiporter activity"/>
    <property type="evidence" value="ECO:0007669"/>
    <property type="project" value="TreeGrafter"/>
</dbReference>
<dbReference type="GO" id="GO:1903711">
    <property type="term" value="P:spermidine transmembrane transport"/>
    <property type="evidence" value="ECO:0007669"/>
    <property type="project" value="TreeGrafter"/>
</dbReference>
<dbReference type="Proteomes" id="UP000255129">
    <property type="component" value="Unassembled WGS sequence"/>
</dbReference>
<evidence type="ECO:0000256" key="8">
    <source>
        <dbReference type="ARBA" id="ARBA00022989"/>
    </source>
</evidence>
<organism evidence="12 13">
    <name type="scientific">Providencia rustigianii</name>
    <dbReference type="NCBI Taxonomy" id="158850"/>
    <lineage>
        <taxon>Bacteria</taxon>
        <taxon>Pseudomonadati</taxon>
        <taxon>Pseudomonadota</taxon>
        <taxon>Gammaproteobacteria</taxon>
        <taxon>Enterobacterales</taxon>
        <taxon>Morganellaceae</taxon>
        <taxon>Providencia</taxon>
    </lineage>
</organism>
<dbReference type="OrthoDB" id="9808638at2"/>
<keyword evidence="7 10" id="KW-0812">Transmembrane</keyword>
<dbReference type="InterPro" id="IPR037185">
    <property type="entry name" value="EmrE-like"/>
</dbReference>
<accession>A0A379G1F8</accession>
<dbReference type="InterPro" id="IPR045324">
    <property type="entry name" value="Small_multidrug_res"/>
</dbReference>
<feature type="transmembrane region" description="Helical" evidence="11">
    <location>
        <begin position="41"/>
        <end position="62"/>
    </location>
</feature>
<dbReference type="InterPro" id="IPR000390">
    <property type="entry name" value="Small_drug/metabolite_transptr"/>
</dbReference>
<comment type="subcellular location">
    <subcellularLocation>
        <location evidence="1">Cell inner membrane</location>
        <topology evidence="1">Multi-pass membrane protein</topology>
    </subcellularLocation>
    <subcellularLocation>
        <location evidence="10">Cell membrane</location>
        <topology evidence="10">Multi-pass membrane protein</topology>
    </subcellularLocation>
</comment>
<protein>
    <recommendedName>
        <fullName evidence="3">Spermidine export protein MdtJ</fullName>
    </recommendedName>
</protein>
<keyword evidence="8 11" id="KW-1133">Transmembrane helix</keyword>
<evidence type="ECO:0000256" key="11">
    <source>
        <dbReference type="SAM" id="Phobius"/>
    </source>
</evidence>
<evidence type="ECO:0000256" key="3">
    <source>
        <dbReference type="ARBA" id="ARBA00021112"/>
    </source>
</evidence>